<keyword evidence="6" id="KW-1185">Reference proteome</keyword>
<evidence type="ECO:0000313" key="5">
    <source>
        <dbReference type="EMBL" id="EED96643.1"/>
    </source>
</evidence>
<organism evidence="5 6">
    <name type="scientific">Thalassiosira pseudonana</name>
    <name type="common">Marine diatom</name>
    <name type="synonym">Cyclotella nana</name>
    <dbReference type="NCBI Taxonomy" id="35128"/>
    <lineage>
        <taxon>Eukaryota</taxon>
        <taxon>Sar</taxon>
        <taxon>Stramenopiles</taxon>
        <taxon>Ochrophyta</taxon>
        <taxon>Bacillariophyta</taxon>
        <taxon>Coscinodiscophyceae</taxon>
        <taxon>Thalassiosirophycidae</taxon>
        <taxon>Thalassiosirales</taxon>
        <taxon>Thalassiosiraceae</taxon>
        <taxon>Thalassiosira</taxon>
    </lineage>
</organism>
<dbReference type="Proteomes" id="UP000001449">
    <property type="component" value="Chromosome 1"/>
</dbReference>
<keyword evidence="3" id="KW-0934">Plastid</keyword>
<dbReference type="RefSeq" id="XP_002287002.1">
    <property type="nucleotide sequence ID" value="XM_002286966.1"/>
</dbReference>
<comment type="subcellular location">
    <subcellularLocation>
        <location evidence="1">Plastid</location>
        <location evidence="1">Chloroplast</location>
    </subcellularLocation>
</comment>
<dbReference type="GO" id="GO:0009507">
    <property type="term" value="C:chloroplast"/>
    <property type="evidence" value="ECO:0007669"/>
    <property type="project" value="UniProtKB-SubCell"/>
</dbReference>
<dbReference type="GO" id="GO:0015031">
    <property type="term" value="P:protein transport"/>
    <property type="evidence" value="ECO:0007669"/>
    <property type="project" value="InterPro"/>
</dbReference>
<keyword evidence="4" id="KW-0732">Signal</keyword>
<dbReference type="OMA" id="TIRSEGW"/>
<gene>
    <name evidence="5" type="ORF">THAPSDRAFT_1827</name>
</gene>
<dbReference type="Gene3D" id="3.40.1350.100">
    <property type="match status" value="2"/>
</dbReference>
<reference evidence="5 6" key="1">
    <citation type="journal article" date="2004" name="Science">
        <title>The genome of the diatom Thalassiosira pseudonana: ecology, evolution, and metabolism.</title>
        <authorList>
            <person name="Armbrust E.V."/>
            <person name="Berges J.A."/>
            <person name="Bowler C."/>
            <person name="Green B.R."/>
            <person name="Martinez D."/>
            <person name="Putnam N.H."/>
            <person name="Zhou S."/>
            <person name="Allen A.E."/>
            <person name="Apt K.E."/>
            <person name="Bechner M."/>
            <person name="Brzezinski M.A."/>
            <person name="Chaal B.K."/>
            <person name="Chiovitti A."/>
            <person name="Davis A.K."/>
            <person name="Demarest M.S."/>
            <person name="Detter J.C."/>
            <person name="Glavina T."/>
            <person name="Goodstein D."/>
            <person name="Hadi M.Z."/>
            <person name="Hellsten U."/>
            <person name="Hildebrand M."/>
            <person name="Jenkins B.D."/>
            <person name="Jurka J."/>
            <person name="Kapitonov V.V."/>
            <person name="Kroger N."/>
            <person name="Lau W.W."/>
            <person name="Lane T.W."/>
            <person name="Larimer F.W."/>
            <person name="Lippmeier J.C."/>
            <person name="Lucas S."/>
            <person name="Medina M."/>
            <person name="Montsant A."/>
            <person name="Obornik M."/>
            <person name="Parker M.S."/>
            <person name="Palenik B."/>
            <person name="Pazour G.J."/>
            <person name="Richardson P.M."/>
            <person name="Rynearson T.A."/>
            <person name="Saito M.A."/>
            <person name="Schwartz D.C."/>
            <person name="Thamatrakoln K."/>
            <person name="Valentin K."/>
            <person name="Vardi A."/>
            <person name="Wilkerson F.P."/>
            <person name="Rokhsar D.S."/>
        </authorList>
    </citation>
    <scope>NUCLEOTIDE SEQUENCE [LARGE SCALE GENOMIC DNA]</scope>
    <source>
        <strain evidence="5 6">CCMP1335</strain>
    </source>
</reference>
<evidence type="ECO:0000313" key="6">
    <source>
        <dbReference type="Proteomes" id="UP000001449"/>
    </source>
</evidence>
<evidence type="ECO:0000256" key="3">
    <source>
        <dbReference type="ARBA" id="ARBA00022640"/>
    </source>
</evidence>
<accession>B8BS20</accession>
<name>B8BS20_THAPS</name>
<dbReference type="Pfam" id="PF04278">
    <property type="entry name" value="Tic22"/>
    <property type="match status" value="1"/>
</dbReference>
<dbReference type="HOGENOM" id="CLU_1104630_0_0_1"/>
<evidence type="ECO:0000256" key="2">
    <source>
        <dbReference type="ARBA" id="ARBA00022528"/>
    </source>
</evidence>
<sequence length="252" mass="27432">MVISLFITLTLVVSVQAFTSPNHQLVSPPRLTTTSSSVRAAPNNDLFQSPGWESIRKELDQVPVFACASAEGQPLKYRVDMKSKNDDASGETSFEVPLFYTHVEDALKELEEAKKNTPMTGMDINPYPLGGIFELWATDRAVIVPNKQAIMQAGAPPNANPMGQNVPLFACMEIAQEAENGKPVLPLFLELEDANQAVSQAVKMDGGKAEDFEVVGLSLPEAVKLLTNSEETAFHFVPPSSSLKHIRDYLSG</sequence>
<dbReference type="InParanoid" id="B8BS20"/>
<dbReference type="eggNOG" id="ENOG502SU33">
    <property type="taxonomic scope" value="Eukaryota"/>
</dbReference>
<protein>
    <submittedName>
        <fullName evidence="5">Uncharacterized protein</fullName>
    </submittedName>
</protein>
<keyword evidence="2" id="KW-0150">Chloroplast</keyword>
<dbReference type="InterPro" id="IPR007378">
    <property type="entry name" value="Tic22-like"/>
</dbReference>
<dbReference type="KEGG" id="tps:THAPSDRAFT_1827"/>
<dbReference type="EMBL" id="CM000638">
    <property type="protein sequence ID" value="EED96643.1"/>
    <property type="molecule type" value="Genomic_DNA"/>
</dbReference>
<feature type="chain" id="PRO_5002865857" evidence="4">
    <location>
        <begin position="18"/>
        <end position="252"/>
    </location>
</feature>
<dbReference type="GeneID" id="7447648"/>
<reference evidence="5 6" key="2">
    <citation type="journal article" date="2008" name="Nature">
        <title>The Phaeodactylum genome reveals the evolutionary history of diatom genomes.</title>
        <authorList>
            <person name="Bowler C."/>
            <person name="Allen A.E."/>
            <person name="Badger J.H."/>
            <person name="Grimwood J."/>
            <person name="Jabbari K."/>
            <person name="Kuo A."/>
            <person name="Maheswari U."/>
            <person name="Martens C."/>
            <person name="Maumus F."/>
            <person name="Otillar R.P."/>
            <person name="Rayko E."/>
            <person name="Salamov A."/>
            <person name="Vandepoele K."/>
            <person name="Beszteri B."/>
            <person name="Gruber A."/>
            <person name="Heijde M."/>
            <person name="Katinka M."/>
            <person name="Mock T."/>
            <person name="Valentin K."/>
            <person name="Verret F."/>
            <person name="Berges J.A."/>
            <person name="Brownlee C."/>
            <person name="Cadoret J.P."/>
            <person name="Chiovitti A."/>
            <person name="Choi C.J."/>
            <person name="Coesel S."/>
            <person name="De Martino A."/>
            <person name="Detter J.C."/>
            <person name="Durkin C."/>
            <person name="Falciatore A."/>
            <person name="Fournet J."/>
            <person name="Haruta M."/>
            <person name="Huysman M.J."/>
            <person name="Jenkins B.D."/>
            <person name="Jiroutova K."/>
            <person name="Jorgensen R.E."/>
            <person name="Joubert Y."/>
            <person name="Kaplan A."/>
            <person name="Kroger N."/>
            <person name="Kroth P.G."/>
            <person name="La Roche J."/>
            <person name="Lindquist E."/>
            <person name="Lommer M."/>
            <person name="Martin-Jezequel V."/>
            <person name="Lopez P.J."/>
            <person name="Lucas S."/>
            <person name="Mangogna M."/>
            <person name="McGinnis K."/>
            <person name="Medlin L.K."/>
            <person name="Montsant A."/>
            <person name="Oudot-Le Secq M.P."/>
            <person name="Napoli C."/>
            <person name="Obornik M."/>
            <person name="Parker M.S."/>
            <person name="Petit J.L."/>
            <person name="Porcel B.M."/>
            <person name="Poulsen N."/>
            <person name="Robison M."/>
            <person name="Rychlewski L."/>
            <person name="Rynearson T.A."/>
            <person name="Schmutz J."/>
            <person name="Shapiro H."/>
            <person name="Siaut M."/>
            <person name="Stanley M."/>
            <person name="Sussman M.R."/>
            <person name="Taylor A.R."/>
            <person name="Vardi A."/>
            <person name="von Dassow P."/>
            <person name="Vyverman W."/>
            <person name="Willis A."/>
            <person name="Wyrwicz L.S."/>
            <person name="Rokhsar D.S."/>
            <person name="Weissenbach J."/>
            <person name="Armbrust E.V."/>
            <person name="Green B.R."/>
            <person name="Van de Peer Y."/>
            <person name="Grigoriev I.V."/>
        </authorList>
    </citation>
    <scope>NUCLEOTIDE SEQUENCE [LARGE SCALE GENOMIC DNA]</scope>
    <source>
        <strain evidence="5 6">CCMP1335</strain>
    </source>
</reference>
<evidence type="ECO:0000256" key="4">
    <source>
        <dbReference type="SAM" id="SignalP"/>
    </source>
</evidence>
<dbReference type="PaxDb" id="35128-Thaps1827"/>
<feature type="signal peptide" evidence="4">
    <location>
        <begin position="1"/>
        <end position="17"/>
    </location>
</feature>
<dbReference type="AlphaFoldDB" id="B8BS20"/>
<proteinExistence type="predicted"/>
<evidence type="ECO:0000256" key="1">
    <source>
        <dbReference type="ARBA" id="ARBA00004229"/>
    </source>
</evidence>